<dbReference type="AlphaFoldDB" id="D2S2K0"/>
<accession>D2S2K0</accession>
<reference evidence="1 2" key="1">
    <citation type="journal article" date="2010" name="Stand. Genomic Sci.">
        <title>Complete genome sequence of Haloterrigena turkmenica type strain (4k).</title>
        <authorList>
            <person name="Saunders E."/>
            <person name="Tindall B.J."/>
            <person name="Fahnrich R."/>
            <person name="Lapidus A."/>
            <person name="Copeland A."/>
            <person name="Del Rio T.G."/>
            <person name="Lucas S."/>
            <person name="Chen F."/>
            <person name="Tice H."/>
            <person name="Cheng J.F."/>
            <person name="Han C."/>
            <person name="Detter J.C."/>
            <person name="Bruce D."/>
            <person name="Goodwin L."/>
            <person name="Chain P."/>
            <person name="Pitluck S."/>
            <person name="Pati A."/>
            <person name="Ivanova N."/>
            <person name="Mavromatis K."/>
            <person name="Chen A."/>
            <person name="Palaniappan K."/>
            <person name="Land M."/>
            <person name="Hauser L."/>
            <person name="Chang Y.J."/>
            <person name="Jeffries C.D."/>
            <person name="Brettin T."/>
            <person name="Rohde M."/>
            <person name="Goker M."/>
            <person name="Bristow J."/>
            <person name="Eisen J.A."/>
            <person name="Markowitz V."/>
            <person name="Hugenholtz P."/>
            <person name="Klenk H.P."/>
            <person name="Kyrpides N.C."/>
        </authorList>
    </citation>
    <scope>NUCLEOTIDE SEQUENCE [LARGE SCALE GENOMIC DNA]</scope>
    <source>
        <strain evidence="2">ATCC 51198 / DSM 5511 / JCM 9101 / NCIMB 13204 / VKM B-1734 / 4k</strain>
    </source>
</reference>
<protein>
    <submittedName>
        <fullName evidence="1">Uncharacterized protein</fullName>
    </submittedName>
</protein>
<keyword evidence="2" id="KW-1185">Reference proteome</keyword>
<evidence type="ECO:0000313" key="2">
    <source>
        <dbReference type="Proteomes" id="UP000001903"/>
    </source>
</evidence>
<dbReference type="KEGG" id="htu:Htur_4836"/>
<dbReference type="HOGENOM" id="CLU_188835_0_0_2"/>
<sequence>MSLADDPRPPLSEWITDAYAVLSTHIIDSNSRTCHGQVPAIRRGQAVDLLCASETLELERADTEHAIKRLIDRGYLYQVDTELRVTTPAEDR</sequence>
<keyword evidence="1" id="KW-0614">Plasmid</keyword>
<proteinExistence type="predicted"/>
<geneLocation type="plasmid" evidence="1 2">
    <name>pHTUR03</name>
</geneLocation>
<name>D2S2K0_HALTV</name>
<dbReference type="EMBL" id="CP001863">
    <property type="protein sequence ID" value="ADB63597.1"/>
    <property type="molecule type" value="Genomic_DNA"/>
</dbReference>
<organism evidence="1 2">
    <name type="scientific">Haloterrigena turkmenica (strain ATCC 51198 / DSM 5511 / JCM 9101 / NCIMB 13204 / VKM B-1734 / 4k)</name>
    <name type="common">Halococcus turkmenicus</name>
    <dbReference type="NCBI Taxonomy" id="543526"/>
    <lineage>
        <taxon>Archaea</taxon>
        <taxon>Methanobacteriati</taxon>
        <taxon>Methanobacteriota</taxon>
        <taxon>Stenosarchaea group</taxon>
        <taxon>Halobacteria</taxon>
        <taxon>Halobacteriales</taxon>
        <taxon>Natrialbaceae</taxon>
        <taxon>Haloterrigena</taxon>
    </lineage>
</organism>
<gene>
    <name evidence="1" type="ordered locus">Htur_4836</name>
</gene>
<dbReference type="Proteomes" id="UP000001903">
    <property type="component" value="Plasmid pHTUR03"/>
</dbReference>
<evidence type="ECO:0000313" key="1">
    <source>
        <dbReference type="EMBL" id="ADB63597.1"/>
    </source>
</evidence>